<dbReference type="Proteomes" id="UP000295633">
    <property type="component" value="Unassembled WGS sequence"/>
</dbReference>
<organism evidence="1 2">
    <name type="scientific">Microbacterium oleivorans</name>
    <dbReference type="NCBI Taxonomy" id="273677"/>
    <lineage>
        <taxon>Bacteria</taxon>
        <taxon>Bacillati</taxon>
        <taxon>Actinomycetota</taxon>
        <taxon>Actinomycetes</taxon>
        <taxon>Micrococcales</taxon>
        <taxon>Microbacteriaceae</taxon>
        <taxon>Microbacterium</taxon>
    </lineage>
</organism>
<accession>A0A4R5YDG8</accession>
<sequence length="140" mass="14841">MLAAGRWKELEQSGTHSIYLADRQVDGLAHLPISLAVRQHVAPAGVIFADGVQALTRAPVDSIDSAIGPILRWQGEKGGEGDTAGITTRTIGYGFAVPDADGRRGLVFTAAVPYPDGADPALIDGATELVDSIMETFRWR</sequence>
<dbReference type="AlphaFoldDB" id="A0A4R5YDG8"/>
<evidence type="ECO:0000313" key="1">
    <source>
        <dbReference type="EMBL" id="TDL42206.1"/>
    </source>
</evidence>
<gene>
    <name evidence="1" type="ORF">E2R54_14620</name>
</gene>
<protein>
    <submittedName>
        <fullName evidence="1">Uncharacterized protein</fullName>
    </submittedName>
</protein>
<evidence type="ECO:0000313" key="2">
    <source>
        <dbReference type="Proteomes" id="UP000295633"/>
    </source>
</evidence>
<dbReference type="EMBL" id="SMZX01000003">
    <property type="protein sequence ID" value="TDL42206.1"/>
    <property type="molecule type" value="Genomic_DNA"/>
</dbReference>
<reference evidence="1 2" key="1">
    <citation type="submission" date="2019-03" db="EMBL/GenBank/DDBJ databases">
        <title>Genome Sequencing and Assembly of Various Microbes Isolated from Partially Reclaimed Soil and Acid Mine Drainage (AMD) Site.</title>
        <authorList>
            <person name="Steinbock B."/>
            <person name="Bechtold R."/>
            <person name="Sevigny J.L."/>
            <person name="Thomas D."/>
            <person name="Cuthill L.R."/>
            <person name="Aveiro Johannsen E.J."/>
            <person name="Thomas K."/>
            <person name="Ghosh A."/>
        </authorList>
    </citation>
    <scope>NUCLEOTIDE SEQUENCE [LARGE SCALE GENOMIC DNA]</scope>
    <source>
        <strain evidence="1 2">F-B2</strain>
    </source>
</reference>
<name>A0A4R5YDG8_9MICO</name>
<proteinExistence type="predicted"/>
<dbReference type="RefSeq" id="WP_133400302.1">
    <property type="nucleotide sequence ID" value="NZ_SMZX01000003.1"/>
</dbReference>
<comment type="caution">
    <text evidence="1">The sequence shown here is derived from an EMBL/GenBank/DDBJ whole genome shotgun (WGS) entry which is preliminary data.</text>
</comment>